<dbReference type="Pfam" id="PF07690">
    <property type="entry name" value="MFS_1"/>
    <property type="match status" value="1"/>
</dbReference>
<feature type="transmembrane region" description="Helical" evidence="4">
    <location>
        <begin position="242"/>
        <end position="261"/>
    </location>
</feature>
<feature type="transmembrane region" description="Helical" evidence="4">
    <location>
        <begin position="201"/>
        <end position="222"/>
    </location>
</feature>
<dbReference type="InterPro" id="IPR020846">
    <property type="entry name" value="MFS_dom"/>
</dbReference>
<organism evidence="6 7">
    <name type="scientific">Eiseniibacteriota bacterium</name>
    <dbReference type="NCBI Taxonomy" id="2212470"/>
    <lineage>
        <taxon>Bacteria</taxon>
        <taxon>Candidatus Eiseniibacteriota</taxon>
    </lineage>
</organism>
<keyword evidence="2 4" id="KW-1133">Transmembrane helix</keyword>
<evidence type="ECO:0000313" key="7">
    <source>
        <dbReference type="Proteomes" id="UP000317691"/>
    </source>
</evidence>
<evidence type="ECO:0000256" key="2">
    <source>
        <dbReference type="ARBA" id="ARBA00022989"/>
    </source>
</evidence>
<dbReference type="AlphaFoldDB" id="A0A538TQM4"/>
<feature type="transmembrane region" description="Helical" evidence="4">
    <location>
        <begin position="352"/>
        <end position="375"/>
    </location>
</feature>
<evidence type="ECO:0000313" key="6">
    <source>
        <dbReference type="EMBL" id="TMQ65927.1"/>
    </source>
</evidence>
<keyword evidence="3 4" id="KW-0472">Membrane</keyword>
<evidence type="ECO:0000256" key="4">
    <source>
        <dbReference type="SAM" id="Phobius"/>
    </source>
</evidence>
<dbReference type="InterPro" id="IPR036259">
    <property type="entry name" value="MFS_trans_sf"/>
</dbReference>
<dbReference type="EMBL" id="VBOZ01000010">
    <property type="protein sequence ID" value="TMQ65927.1"/>
    <property type="molecule type" value="Genomic_DNA"/>
</dbReference>
<evidence type="ECO:0000256" key="3">
    <source>
        <dbReference type="ARBA" id="ARBA00023136"/>
    </source>
</evidence>
<keyword evidence="1 4" id="KW-0812">Transmembrane</keyword>
<dbReference type="PANTHER" id="PTHR43129:SF1">
    <property type="entry name" value="FOSMIDOMYCIN RESISTANCE PROTEIN"/>
    <property type="match status" value="1"/>
</dbReference>
<feature type="transmembrane region" description="Helical" evidence="4">
    <location>
        <begin position="39"/>
        <end position="61"/>
    </location>
</feature>
<dbReference type="InterPro" id="IPR011701">
    <property type="entry name" value="MFS"/>
</dbReference>
<feature type="domain" description="Major facilitator superfamily (MFS) profile" evidence="5">
    <location>
        <begin position="8"/>
        <end position="379"/>
    </location>
</feature>
<feature type="transmembrane region" description="Helical" evidence="4">
    <location>
        <begin position="132"/>
        <end position="156"/>
    </location>
</feature>
<feature type="transmembrane region" description="Helical" evidence="4">
    <location>
        <begin position="73"/>
        <end position="92"/>
    </location>
</feature>
<name>A0A538TQM4_UNCEI</name>
<feature type="transmembrane region" description="Helical" evidence="4">
    <location>
        <begin position="268"/>
        <end position="286"/>
    </location>
</feature>
<feature type="transmembrane region" description="Helical" evidence="4">
    <location>
        <begin position="162"/>
        <end position="180"/>
    </location>
</feature>
<protein>
    <submittedName>
        <fullName evidence="6">MFS transporter</fullName>
    </submittedName>
</protein>
<proteinExistence type="predicted"/>
<dbReference type="Gene3D" id="1.20.1250.20">
    <property type="entry name" value="MFS general substrate transporter like domains"/>
    <property type="match status" value="2"/>
</dbReference>
<evidence type="ECO:0000256" key="1">
    <source>
        <dbReference type="ARBA" id="ARBA00022692"/>
    </source>
</evidence>
<feature type="transmembrane region" description="Helical" evidence="4">
    <location>
        <begin position="292"/>
        <end position="314"/>
    </location>
</feature>
<gene>
    <name evidence="6" type="ORF">E6K79_03405</name>
</gene>
<dbReference type="PROSITE" id="PS50850">
    <property type="entry name" value="MFS"/>
    <property type="match status" value="1"/>
</dbReference>
<evidence type="ECO:0000259" key="5">
    <source>
        <dbReference type="PROSITE" id="PS50850"/>
    </source>
</evidence>
<dbReference type="GO" id="GO:0022857">
    <property type="term" value="F:transmembrane transporter activity"/>
    <property type="evidence" value="ECO:0007669"/>
    <property type="project" value="InterPro"/>
</dbReference>
<dbReference type="CDD" id="cd17478">
    <property type="entry name" value="MFS_FsR"/>
    <property type="match status" value="1"/>
</dbReference>
<sequence>MPRTITPRLGLLAFGHLTIDSYSSFFSPLLPLLVHKLHLSLTLVGTLVALSSITSSFSQPLFGLISDRMRRPWFVAFGPLTAAVFMSGLGLAPSYGALLALLMLGGLGVAAFHPQAAVLASQVSARRNVSMAFFITGGTIGFSVGPMFAVGVVSAFGLEWTWVAAAPGLVASALLLAWFSRVPPRPRHEARHVPLRELRPVARPLSLLYFATVSRSTVSYGFMTFLPLYLNARGYQFSQSGAMVSAYLLLGALGGFFGGWLSERIGGHRLIVLSFLVAAPLYFGFLVLPDALGIPCVILGSFALQSSLSVNVVLGQELSPRHSSAISSLLMGAAWGMGALLIGPIGALADHYGLHAALAVLSCALLGGLTCAMLLPGTRRPAPVVELP</sequence>
<dbReference type="Proteomes" id="UP000317691">
    <property type="component" value="Unassembled WGS sequence"/>
</dbReference>
<dbReference type="SUPFAM" id="SSF103473">
    <property type="entry name" value="MFS general substrate transporter"/>
    <property type="match status" value="1"/>
</dbReference>
<feature type="transmembrane region" description="Helical" evidence="4">
    <location>
        <begin position="98"/>
        <end position="120"/>
    </location>
</feature>
<comment type="caution">
    <text evidence="6">The sequence shown here is derived from an EMBL/GenBank/DDBJ whole genome shotgun (WGS) entry which is preliminary data.</text>
</comment>
<accession>A0A538TQM4</accession>
<feature type="transmembrane region" description="Helical" evidence="4">
    <location>
        <begin position="326"/>
        <end position="346"/>
    </location>
</feature>
<dbReference type="GO" id="GO:0005886">
    <property type="term" value="C:plasma membrane"/>
    <property type="evidence" value="ECO:0007669"/>
    <property type="project" value="TreeGrafter"/>
</dbReference>
<reference evidence="6 7" key="1">
    <citation type="journal article" date="2019" name="Nat. Microbiol.">
        <title>Mediterranean grassland soil C-N compound turnover is dependent on rainfall and depth, and is mediated by genomically divergent microorganisms.</title>
        <authorList>
            <person name="Diamond S."/>
            <person name="Andeer P.F."/>
            <person name="Li Z."/>
            <person name="Crits-Christoph A."/>
            <person name="Burstein D."/>
            <person name="Anantharaman K."/>
            <person name="Lane K.R."/>
            <person name="Thomas B.C."/>
            <person name="Pan C."/>
            <person name="Northen T.R."/>
            <person name="Banfield J.F."/>
        </authorList>
    </citation>
    <scope>NUCLEOTIDE SEQUENCE [LARGE SCALE GENOMIC DNA]</scope>
    <source>
        <strain evidence="6">WS_9</strain>
    </source>
</reference>
<dbReference type="PANTHER" id="PTHR43129">
    <property type="entry name" value="FOSMIDOMYCIN RESISTANCE PROTEIN"/>
    <property type="match status" value="1"/>
</dbReference>